<feature type="region of interest" description="Disordered" evidence="1">
    <location>
        <begin position="48"/>
        <end position="67"/>
    </location>
</feature>
<protein>
    <submittedName>
        <fullName evidence="2">Uncharacterized protein</fullName>
    </submittedName>
</protein>
<sequence>MALPRGASSSSQLTERGRGALQTRRELRAAAHVAELNTPPALVPDAAVGARMSTSSEARKRTKRRAGLDYAVGPRAWRAR</sequence>
<accession>A0A9D3RN74</accession>
<comment type="caution">
    <text evidence="2">The sequence shown here is derived from an EMBL/GenBank/DDBJ whole genome shotgun (WGS) entry which is preliminary data.</text>
</comment>
<evidence type="ECO:0000313" key="3">
    <source>
        <dbReference type="Proteomes" id="UP001044222"/>
    </source>
</evidence>
<name>A0A9D3RN74_ANGAN</name>
<gene>
    <name evidence="2" type="ORF">ANANG_G00279580</name>
</gene>
<dbReference type="EMBL" id="JAFIRN010000016">
    <property type="protein sequence ID" value="KAG5833787.1"/>
    <property type="molecule type" value="Genomic_DNA"/>
</dbReference>
<proteinExistence type="predicted"/>
<evidence type="ECO:0000256" key="1">
    <source>
        <dbReference type="SAM" id="MobiDB-lite"/>
    </source>
</evidence>
<dbReference type="Proteomes" id="UP001044222">
    <property type="component" value="Chromosome 16"/>
</dbReference>
<feature type="region of interest" description="Disordered" evidence="1">
    <location>
        <begin position="1"/>
        <end position="23"/>
    </location>
</feature>
<dbReference type="AlphaFoldDB" id="A0A9D3RN74"/>
<organism evidence="2 3">
    <name type="scientific">Anguilla anguilla</name>
    <name type="common">European freshwater eel</name>
    <name type="synonym">Muraena anguilla</name>
    <dbReference type="NCBI Taxonomy" id="7936"/>
    <lineage>
        <taxon>Eukaryota</taxon>
        <taxon>Metazoa</taxon>
        <taxon>Chordata</taxon>
        <taxon>Craniata</taxon>
        <taxon>Vertebrata</taxon>
        <taxon>Euteleostomi</taxon>
        <taxon>Actinopterygii</taxon>
        <taxon>Neopterygii</taxon>
        <taxon>Teleostei</taxon>
        <taxon>Anguilliformes</taxon>
        <taxon>Anguillidae</taxon>
        <taxon>Anguilla</taxon>
    </lineage>
</organism>
<reference evidence="2" key="1">
    <citation type="submission" date="2021-01" db="EMBL/GenBank/DDBJ databases">
        <title>A chromosome-scale assembly of European eel, Anguilla anguilla.</title>
        <authorList>
            <person name="Henkel C."/>
            <person name="Jong-Raadsen S.A."/>
            <person name="Dufour S."/>
            <person name="Weltzien F.-A."/>
            <person name="Palstra A.P."/>
            <person name="Pelster B."/>
            <person name="Spaink H.P."/>
            <person name="Van Den Thillart G.E."/>
            <person name="Jansen H."/>
            <person name="Zahm M."/>
            <person name="Klopp C."/>
            <person name="Cedric C."/>
            <person name="Louis A."/>
            <person name="Berthelot C."/>
            <person name="Parey E."/>
            <person name="Roest Crollius H."/>
            <person name="Montfort J."/>
            <person name="Robinson-Rechavi M."/>
            <person name="Bucao C."/>
            <person name="Bouchez O."/>
            <person name="Gislard M."/>
            <person name="Lluch J."/>
            <person name="Milhes M."/>
            <person name="Lampietro C."/>
            <person name="Lopez Roques C."/>
            <person name="Donnadieu C."/>
            <person name="Braasch I."/>
            <person name="Desvignes T."/>
            <person name="Postlethwait J."/>
            <person name="Bobe J."/>
            <person name="Guiguen Y."/>
            <person name="Dirks R."/>
        </authorList>
    </citation>
    <scope>NUCLEOTIDE SEQUENCE</scope>
    <source>
        <strain evidence="2">Tag_6206</strain>
        <tissue evidence="2">Liver</tissue>
    </source>
</reference>
<keyword evidence="3" id="KW-1185">Reference proteome</keyword>
<evidence type="ECO:0000313" key="2">
    <source>
        <dbReference type="EMBL" id="KAG5833787.1"/>
    </source>
</evidence>